<keyword evidence="2" id="KW-0472">Membrane</keyword>
<proteinExistence type="predicted"/>
<keyword evidence="2" id="KW-0812">Transmembrane</keyword>
<sequence>MTDSQQPNPDATVHLGPTPPQPTTEPEATVRLGPVTPVSPEETVRLGPAPATVQASQHSQPSPEETVRLGRPPVPPQADPEATFRLGAPPPAQPSPDATVQLAARPLPGGPEATVRLGQVPPPVEGATVRLNTAKPAASVPPPPSAPQPAGFESATFLDPEVWPTVPPASPVPPAAPEPPVLPAAPAADEGLRRFGPGVPPQAAAVWHGTAAAAPVPVPEAPRRRRRWLLLPLVLLIAVLAWFGWERYGRPAAVTGVSVRTDNARGPGCDGTAVVTGTLATDGGAGTVRYRWRRSDGTDSGVLTQAVPSGRATTEVVLRWTFQGKGAMQATATLEVVTPGSGQASVSFPYTCR</sequence>
<accession>A0ABW2G9S2</accession>
<evidence type="ECO:0000313" key="3">
    <source>
        <dbReference type="EMBL" id="MFC7184088.1"/>
    </source>
</evidence>
<feature type="transmembrane region" description="Helical" evidence="2">
    <location>
        <begin position="228"/>
        <end position="245"/>
    </location>
</feature>
<keyword evidence="4" id="KW-1185">Reference proteome</keyword>
<dbReference type="EMBL" id="JBHTAJ010000088">
    <property type="protein sequence ID" value="MFC7184088.1"/>
    <property type="molecule type" value="Genomic_DNA"/>
</dbReference>
<evidence type="ECO:0000313" key="4">
    <source>
        <dbReference type="Proteomes" id="UP001596435"/>
    </source>
</evidence>
<evidence type="ECO:0008006" key="5">
    <source>
        <dbReference type="Google" id="ProtNLM"/>
    </source>
</evidence>
<evidence type="ECO:0000256" key="2">
    <source>
        <dbReference type="SAM" id="Phobius"/>
    </source>
</evidence>
<feature type="region of interest" description="Disordered" evidence="1">
    <location>
        <begin position="1"/>
        <end position="122"/>
    </location>
</feature>
<feature type="compositionally biased region" description="Polar residues" evidence="1">
    <location>
        <begin position="53"/>
        <end position="63"/>
    </location>
</feature>
<protein>
    <recommendedName>
        <fullName evidence="5">Ig-like domain-containing protein</fullName>
    </recommendedName>
</protein>
<comment type="caution">
    <text evidence="3">The sequence shown here is derived from an EMBL/GenBank/DDBJ whole genome shotgun (WGS) entry which is preliminary data.</text>
</comment>
<reference evidence="4" key="1">
    <citation type="journal article" date="2019" name="Int. J. Syst. Evol. Microbiol.">
        <title>The Global Catalogue of Microorganisms (GCM) 10K type strain sequencing project: providing services to taxonomists for standard genome sequencing and annotation.</title>
        <authorList>
            <consortium name="The Broad Institute Genomics Platform"/>
            <consortium name="The Broad Institute Genome Sequencing Center for Infectious Disease"/>
            <person name="Wu L."/>
            <person name="Ma J."/>
        </authorList>
    </citation>
    <scope>NUCLEOTIDE SEQUENCE [LARGE SCALE GENOMIC DNA]</scope>
    <source>
        <strain evidence="4">CGMCC 1.12859</strain>
    </source>
</reference>
<gene>
    <name evidence="3" type="ORF">ACFQMG_31525</name>
</gene>
<keyword evidence="2" id="KW-1133">Transmembrane helix</keyword>
<dbReference type="RefSeq" id="WP_380232610.1">
    <property type="nucleotide sequence ID" value="NZ_JBHTAJ010000088.1"/>
</dbReference>
<name>A0ABW2G9S2_9ACTN</name>
<dbReference type="Proteomes" id="UP001596435">
    <property type="component" value="Unassembled WGS sequence"/>
</dbReference>
<organism evidence="3 4">
    <name type="scientific">Kitasatospora paranensis</name>
    <dbReference type="NCBI Taxonomy" id="258053"/>
    <lineage>
        <taxon>Bacteria</taxon>
        <taxon>Bacillati</taxon>
        <taxon>Actinomycetota</taxon>
        <taxon>Actinomycetes</taxon>
        <taxon>Kitasatosporales</taxon>
        <taxon>Streptomycetaceae</taxon>
        <taxon>Kitasatospora</taxon>
    </lineage>
</organism>
<evidence type="ECO:0000256" key="1">
    <source>
        <dbReference type="SAM" id="MobiDB-lite"/>
    </source>
</evidence>